<keyword evidence="1" id="KW-0472">Membrane</keyword>
<organism evidence="2 3">
    <name type="scientific">Fodinibius salipaludis</name>
    <dbReference type="NCBI Taxonomy" id="2032627"/>
    <lineage>
        <taxon>Bacteria</taxon>
        <taxon>Pseudomonadati</taxon>
        <taxon>Balneolota</taxon>
        <taxon>Balneolia</taxon>
        <taxon>Balneolales</taxon>
        <taxon>Balneolaceae</taxon>
        <taxon>Fodinibius</taxon>
    </lineage>
</organism>
<dbReference type="RefSeq" id="WP_095606533.1">
    <property type="nucleotide sequence ID" value="NZ_NSKE01000006.1"/>
</dbReference>
<comment type="caution">
    <text evidence="2">The sequence shown here is derived from an EMBL/GenBank/DDBJ whole genome shotgun (WGS) entry which is preliminary data.</text>
</comment>
<evidence type="ECO:0000256" key="1">
    <source>
        <dbReference type="SAM" id="Phobius"/>
    </source>
</evidence>
<sequence length="163" mass="18919">MDRSITISEENHDFWKTGAIISAVFSVITFAVFWNIEDPFWISIMRLGAFIFFAITILCYLQTMDGPLEITLNINDKNVLVSYQKKGERIHEEEFKKETIKDIFPTTAGVNFLLLKLKPTIKAFKVSFTDTDKDLYLFEFSGRPLLFSKESQKKVLQLFKNSL</sequence>
<dbReference type="EMBL" id="NSKE01000006">
    <property type="protein sequence ID" value="PAU93857.1"/>
    <property type="molecule type" value="Genomic_DNA"/>
</dbReference>
<keyword evidence="3" id="KW-1185">Reference proteome</keyword>
<keyword evidence="1" id="KW-1133">Transmembrane helix</keyword>
<protein>
    <submittedName>
        <fullName evidence="2">Uncharacterized protein</fullName>
    </submittedName>
</protein>
<keyword evidence="1" id="KW-0812">Transmembrane</keyword>
<gene>
    <name evidence="2" type="ORF">CK503_09295</name>
</gene>
<feature type="transmembrane region" description="Helical" evidence="1">
    <location>
        <begin position="14"/>
        <end position="34"/>
    </location>
</feature>
<accession>A0A2A2GAH9</accession>
<name>A0A2A2GAH9_9BACT</name>
<feature type="transmembrane region" description="Helical" evidence="1">
    <location>
        <begin position="40"/>
        <end position="61"/>
    </location>
</feature>
<reference evidence="2 3" key="1">
    <citation type="submission" date="2017-08" db="EMBL/GenBank/DDBJ databases">
        <title>Aliifodinibius alkalisoli sp. nov., isolated from saline alkaline soil.</title>
        <authorList>
            <person name="Liu D."/>
            <person name="Zhang G."/>
        </authorList>
    </citation>
    <scope>NUCLEOTIDE SEQUENCE [LARGE SCALE GENOMIC DNA]</scope>
    <source>
        <strain evidence="2 3">WN023</strain>
    </source>
</reference>
<proteinExistence type="predicted"/>
<dbReference type="AlphaFoldDB" id="A0A2A2GAH9"/>
<evidence type="ECO:0000313" key="2">
    <source>
        <dbReference type="EMBL" id="PAU93857.1"/>
    </source>
</evidence>
<dbReference type="Proteomes" id="UP000218831">
    <property type="component" value="Unassembled WGS sequence"/>
</dbReference>
<dbReference type="OrthoDB" id="1524816at2"/>
<evidence type="ECO:0000313" key="3">
    <source>
        <dbReference type="Proteomes" id="UP000218831"/>
    </source>
</evidence>